<dbReference type="PROSITE" id="PS51257">
    <property type="entry name" value="PROKAR_LIPOPROTEIN"/>
    <property type="match status" value="1"/>
</dbReference>
<dbReference type="RefSeq" id="WP_344450570.1">
    <property type="nucleotide sequence ID" value="NZ_BAAATZ010000009.1"/>
</dbReference>
<dbReference type="NCBIfam" id="TIGR00996">
    <property type="entry name" value="Mtu_fam_mce"/>
    <property type="match status" value="1"/>
</dbReference>
<dbReference type="Pfam" id="PF11887">
    <property type="entry name" value="Mce4_CUP1"/>
    <property type="match status" value="1"/>
</dbReference>
<evidence type="ECO:0000259" key="2">
    <source>
        <dbReference type="Pfam" id="PF02470"/>
    </source>
</evidence>
<dbReference type="InterPro" id="IPR024516">
    <property type="entry name" value="Mce_C"/>
</dbReference>
<gene>
    <name evidence="4" type="ORF">GCM10010439_25830</name>
</gene>
<keyword evidence="1" id="KW-0732">Signal</keyword>
<feature type="chain" id="PRO_5046339538" description="Phospholipid/cholesterol/gamma-HCH transport system substrate-binding protein" evidence="1">
    <location>
        <begin position="19"/>
        <end position="337"/>
    </location>
</feature>
<comment type="caution">
    <text evidence="4">The sequence shown here is derived from an EMBL/GenBank/DDBJ whole genome shotgun (WGS) entry which is preliminary data.</text>
</comment>
<dbReference type="Pfam" id="PF02470">
    <property type="entry name" value="MlaD"/>
    <property type="match status" value="1"/>
</dbReference>
<evidence type="ECO:0000313" key="4">
    <source>
        <dbReference type="EMBL" id="GAA2725578.1"/>
    </source>
</evidence>
<evidence type="ECO:0000313" key="5">
    <source>
        <dbReference type="Proteomes" id="UP001501842"/>
    </source>
</evidence>
<name>A0ABN3U6M1_9ACTN</name>
<evidence type="ECO:0000259" key="3">
    <source>
        <dbReference type="Pfam" id="PF11887"/>
    </source>
</evidence>
<dbReference type="PANTHER" id="PTHR33371:SF4">
    <property type="entry name" value="INTERMEMBRANE PHOSPHOLIPID TRANSPORT SYSTEM BINDING PROTEIN MLAD"/>
    <property type="match status" value="1"/>
</dbReference>
<accession>A0ABN3U6M1</accession>
<organism evidence="4 5">
    <name type="scientific">Actinocorallia aurantiaca</name>
    <dbReference type="NCBI Taxonomy" id="46204"/>
    <lineage>
        <taxon>Bacteria</taxon>
        <taxon>Bacillati</taxon>
        <taxon>Actinomycetota</taxon>
        <taxon>Actinomycetes</taxon>
        <taxon>Streptosporangiales</taxon>
        <taxon>Thermomonosporaceae</taxon>
        <taxon>Actinocorallia</taxon>
    </lineage>
</organism>
<evidence type="ECO:0008006" key="6">
    <source>
        <dbReference type="Google" id="ProtNLM"/>
    </source>
</evidence>
<dbReference type="EMBL" id="BAAATZ010000009">
    <property type="protein sequence ID" value="GAA2725578.1"/>
    <property type="molecule type" value="Genomic_DNA"/>
</dbReference>
<dbReference type="InterPro" id="IPR005693">
    <property type="entry name" value="Mce"/>
</dbReference>
<dbReference type="PANTHER" id="PTHR33371">
    <property type="entry name" value="INTERMEMBRANE PHOSPHOLIPID TRANSPORT SYSTEM BINDING PROTEIN MLAD-RELATED"/>
    <property type="match status" value="1"/>
</dbReference>
<feature type="domain" description="Mce/MlaD" evidence="2">
    <location>
        <begin position="31"/>
        <end position="104"/>
    </location>
</feature>
<dbReference type="InterPro" id="IPR052336">
    <property type="entry name" value="MlaD_Phospholipid_Transporter"/>
</dbReference>
<reference evidence="4 5" key="1">
    <citation type="journal article" date="2019" name="Int. J. Syst. Evol. Microbiol.">
        <title>The Global Catalogue of Microorganisms (GCM) 10K type strain sequencing project: providing services to taxonomists for standard genome sequencing and annotation.</title>
        <authorList>
            <consortium name="The Broad Institute Genomics Platform"/>
            <consortium name="The Broad Institute Genome Sequencing Center for Infectious Disease"/>
            <person name="Wu L."/>
            <person name="Ma J."/>
        </authorList>
    </citation>
    <scope>NUCLEOTIDE SEQUENCE [LARGE SCALE GENOMIC DNA]</scope>
    <source>
        <strain evidence="4 5">JCM 8201</strain>
    </source>
</reference>
<dbReference type="Proteomes" id="UP001501842">
    <property type="component" value="Unassembled WGS sequence"/>
</dbReference>
<sequence length="337" mass="36063">MRRLLPLLALVTALGASSACTPSTLGAPTGKLTLVARFSDAQNLVAGHSVQMSDIQIGSVTKVRLVGYEAEVTISVEDEYRIPAGTSAEVAQTSLLGENYVKLTLPEGGDMARGPHLQNGARIERTSVAPQFEQVADSAGEILRAISGDDVATLLNEGATALEGQGPKLNDMVAQSGDLLAIVAGQREELGDAIDQLAKLGRMLEKHEASFASGDIERTIGLIDDNKEKIIHTVDRLTATARQLNDKVFVGRAEKMRTMLKRLDPTLETIGSSTEQLNRLVASLAEFQEVVPKVVYDGQLLLFGSIRAGFRNDASKDDPSSLLFPFLDQIIQQGGGR</sequence>
<dbReference type="InterPro" id="IPR003399">
    <property type="entry name" value="Mce/MlaD"/>
</dbReference>
<feature type="signal peptide" evidence="1">
    <location>
        <begin position="1"/>
        <end position="18"/>
    </location>
</feature>
<evidence type="ECO:0000256" key="1">
    <source>
        <dbReference type="SAM" id="SignalP"/>
    </source>
</evidence>
<proteinExistence type="predicted"/>
<feature type="domain" description="Mammalian cell entry C-terminal" evidence="3">
    <location>
        <begin position="115"/>
        <end position="290"/>
    </location>
</feature>
<keyword evidence="5" id="KW-1185">Reference proteome</keyword>
<protein>
    <recommendedName>
        <fullName evidence="6">Phospholipid/cholesterol/gamma-HCH transport system substrate-binding protein</fullName>
    </recommendedName>
</protein>